<gene>
    <name evidence="1" type="ORF">RHMOL_Rhmol03G0229300</name>
</gene>
<evidence type="ECO:0000313" key="1">
    <source>
        <dbReference type="EMBL" id="KAI8565030.1"/>
    </source>
</evidence>
<comment type="caution">
    <text evidence="1">The sequence shown here is derived from an EMBL/GenBank/DDBJ whole genome shotgun (WGS) entry which is preliminary data.</text>
</comment>
<sequence length="132" mass="14817">MPTETNLRQVDHETRSMKLFFNGVVRGLVEAGRRDLVKKAAVAAAVVDEGASSGGPKVDRYRDQRCSAVEKLRWVAFSRCREVAVGSAGPIRLLRRKDFIKPRNFRLHKNFTPKVSNLGHAKLFCFLPPIAL</sequence>
<accession>A0ACC0PHP6</accession>
<keyword evidence="2" id="KW-1185">Reference proteome</keyword>
<dbReference type="Proteomes" id="UP001062846">
    <property type="component" value="Chromosome 3"/>
</dbReference>
<name>A0ACC0PHP6_RHOML</name>
<evidence type="ECO:0000313" key="2">
    <source>
        <dbReference type="Proteomes" id="UP001062846"/>
    </source>
</evidence>
<proteinExistence type="predicted"/>
<reference evidence="1" key="1">
    <citation type="submission" date="2022-02" db="EMBL/GenBank/DDBJ databases">
        <title>Plant Genome Project.</title>
        <authorList>
            <person name="Zhang R.-G."/>
        </authorList>
    </citation>
    <scope>NUCLEOTIDE SEQUENCE</scope>
    <source>
        <strain evidence="1">AT1</strain>
    </source>
</reference>
<dbReference type="EMBL" id="CM046390">
    <property type="protein sequence ID" value="KAI8565030.1"/>
    <property type="molecule type" value="Genomic_DNA"/>
</dbReference>
<organism evidence="1 2">
    <name type="scientific">Rhododendron molle</name>
    <name type="common">Chinese azalea</name>
    <name type="synonym">Azalea mollis</name>
    <dbReference type="NCBI Taxonomy" id="49168"/>
    <lineage>
        <taxon>Eukaryota</taxon>
        <taxon>Viridiplantae</taxon>
        <taxon>Streptophyta</taxon>
        <taxon>Embryophyta</taxon>
        <taxon>Tracheophyta</taxon>
        <taxon>Spermatophyta</taxon>
        <taxon>Magnoliopsida</taxon>
        <taxon>eudicotyledons</taxon>
        <taxon>Gunneridae</taxon>
        <taxon>Pentapetalae</taxon>
        <taxon>asterids</taxon>
        <taxon>Ericales</taxon>
        <taxon>Ericaceae</taxon>
        <taxon>Ericoideae</taxon>
        <taxon>Rhodoreae</taxon>
        <taxon>Rhododendron</taxon>
    </lineage>
</organism>
<protein>
    <submittedName>
        <fullName evidence="1">Uncharacterized protein</fullName>
    </submittedName>
</protein>